<feature type="transmembrane region" description="Helical" evidence="6">
    <location>
        <begin position="75"/>
        <end position="95"/>
    </location>
</feature>
<evidence type="ECO:0000259" key="7">
    <source>
        <dbReference type="Pfam" id="PF01490"/>
    </source>
</evidence>
<feature type="transmembrane region" description="Helical" evidence="6">
    <location>
        <begin position="263"/>
        <end position="285"/>
    </location>
</feature>
<keyword evidence="3 6" id="KW-1133">Transmembrane helix</keyword>
<comment type="subcellular location">
    <subcellularLocation>
        <location evidence="1">Membrane</location>
        <topology evidence="1">Multi-pass membrane protein</topology>
    </subcellularLocation>
</comment>
<feature type="transmembrane region" description="Helical" evidence="6">
    <location>
        <begin position="366"/>
        <end position="389"/>
    </location>
</feature>
<name>A0AAV2AMP4_9ARAC</name>
<evidence type="ECO:0000313" key="9">
    <source>
        <dbReference type="Proteomes" id="UP001497382"/>
    </source>
</evidence>
<evidence type="ECO:0000256" key="6">
    <source>
        <dbReference type="SAM" id="Phobius"/>
    </source>
</evidence>
<organism evidence="8 9">
    <name type="scientific">Larinioides sclopetarius</name>
    <dbReference type="NCBI Taxonomy" id="280406"/>
    <lineage>
        <taxon>Eukaryota</taxon>
        <taxon>Metazoa</taxon>
        <taxon>Ecdysozoa</taxon>
        <taxon>Arthropoda</taxon>
        <taxon>Chelicerata</taxon>
        <taxon>Arachnida</taxon>
        <taxon>Araneae</taxon>
        <taxon>Araneomorphae</taxon>
        <taxon>Entelegynae</taxon>
        <taxon>Araneoidea</taxon>
        <taxon>Araneidae</taxon>
        <taxon>Larinioides</taxon>
    </lineage>
</organism>
<evidence type="ECO:0000256" key="4">
    <source>
        <dbReference type="ARBA" id="ARBA00023136"/>
    </source>
</evidence>
<feature type="transmembrane region" description="Helical" evidence="6">
    <location>
        <begin position="229"/>
        <end position="251"/>
    </location>
</feature>
<sequence length="584" mass="64128">MDNTVSVPFQPCVNIADASDLEYAEAPTDRTPLFKSNEILGSTNYGTLPNLETEDPAEEPENKPKEKKKTSNAGTFLHLIKGNVGTGILAMPIAISNFGLLAGILGIILLGFFCIYCMQLLVFCSKVAVAEKVRRKKPLELQTEPGSSNEGANVAATADRTVNYGPQDGNPEIQEAGYQTCDQEQQANVQGNGNQASEENMSLDYANTAYEAFLHGPKFFRVWASSMRFAVNFLLVLTQFGFCCVYFLFVGQSLHEVSLNMKVFTSLSTTTIMAIALPFMILLNFVPNLDMLTGVSTTAVGLQSVGLLMMFLYFVKGPFSDSVIPYIAPLRKWPLFFGTAMFSFEGIGVVLPLENEMKRKRSFKKIVNLGMTIVVCLYLLIGICGYIKYGADVKPSITFNLPVGCFSEVIRLLFALAIFLSYPLQMYVPFTFILPYMKRKLVCNGCNRYGELTVDWTIRALLVCITFGIAAGVPMLDLVISFIGSVASSCLALILPPFIHAVTILKYDDIRYKKVLLGFDVFLSVLGVCGLFVGAFTSVSEMVNRNTTDVTLTVASYDELMSSGLNEAILLLSSKNSSCCTLFH</sequence>
<keyword evidence="9" id="KW-1185">Reference proteome</keyword>
<dbReference type="GO" id="GO:0015179">
    <property type="term" value="F:L-amino acid transmembrane transporter activity"/>
    <property type="evidence" value="ECO:0007669"/>
    <property type="project" value="TreeGrafter"/>
</dbReference>
<dbReference type="Proteomes" id="UP001497382">
    <property type="component" value="Unassembled WGS sequence"/>
</dbReference>
<keyword evidence="4 6" id="KW-0472">Membrane</keyword>
<evidence type="ECO:0000256" key="2">
    <source>
        <dbReference type="ARBA" id="ARBA00022692"/>
    </source>
</evidence>
<feature type="transmembrane region" description="Helical" evidence="6">
    <location>
        <begin position="101"/>
        <end position="129"/>
    </location>
</feature>
<dbReference type="PANTHER" id="PTHR22950:SF349">
    <property type="entry name" value="AMINO ACID TRANSPORTER TRANSMEMBRANE DOMAIN-CONTAINING PROTEIN"/>
    <property type="match status" value="1"/>
</dbReference>
<dbReference type="EMBL" id="CAXIEN010000181">
    <property type="protein sequence ID" value="CAL1284580.1"/>
    <property type="molecule type" value="Genomic_DNA"/>
</dbReference>
<feature type="domain" description="Amino acid transporter transmembrane" evidence="7">
    <location>
        <begin position="201"/>
        <end position="534"/>
    </location>
</feature>
<dbReference type="PANTHER" id="PTHR22950">
    <property type="entry name" value="AMINO ACID TRANSPORTER"/>
    <property type="match status" value="1"/>
</dbReference>
<feature type="transmembrane region" description="Helical" evidence="6">
    <location>
        <begin position="456"/>
        <end position="476"/>
    </location>
</feature>
<accession>A0AAV2AMP4</accession>
<comment type="caution">
    <text evidence="8">The sequence shown here is derived from an EMBL/GenBank/DDBJ whole genome shotgun (WGS) entry which is preliminary data.</text>
</comment>
<dbReference type="InterPro" id="IPR013057">
    <property type="entry name" value="AA_transpt_TM"/>
</dbReference>
<evidence type="ECO:0000256" key="1">
    <source>
        <dbReference type="ARBA" id="ARBA00004141"/>
    </source>
</evidence>
<keyword evidence="2 6" id="KW-0812">Transmembrane</keyword>
<feature type="transmembrane region" description="Helical" evidence="6">
    <location>
        <begin position="292"/>
        <end position="315"/>
    </location>
</feature>
<feature type="transmembrane region" description="Helical" evidence="6">
    <location>
        <begin position="515"/>
        <end position="536"/>
    </location>
</feature>
<feature type="transmembrane region" description="Helical" evidence="6">
    <location>
        <begin position="335"/>
        <end position="354"/>
    </location>
</feature>
<dbReference type="GO" id="GO:0005774">
    <property type="term" value="C:vacuolar membrane"/>
    <property type="evidence" value="ECO:0007669"/>
    <property type="project" value="TreeGrafter"/>
</dbReference>
<gene>
    <name evidence="8" type="ORF">LARSCL_LOCUS13233</name>
</gene>
<evidence type="ECO:0000313" key="8">
    <source>
        <dbReference type="EMBL" id="CAL1284580.1"/>
    </source>
</evidence>
<feature type="transmembrane region" description="Helical" evidence="6">
    <location>
        <begin position="482"/>
        <end position="503"/>
    </location>
</feature>
<proteinExistence type="predicted"/>
<feature type="region of interest" description="Disordered" evidence="5">
    <location>
        <begin position="39"/>
        <end position="70"/>
    </location>
</feature>
<protein>
    <recommendedName>
        <fullName evidence="7">Amino acid transporter transmembrane domain-containing protein</fullName>
    </recommendedName>
</protein>
<dbReference type="Pfam" id="PF01490">
    <property type="entry name" value="Aa_trans"/>
    <property type="match status" value="2"/>
</dbReference>
<feature type="domain" description="Amino acid transporter transmembrane" evidence="7">
    <location>
        <begin position="69"/>
        <end position="134"/>
    </location>
</feature>
<evidence type="ECO:0000256" key="3">
    <source>
        <dbReference type="ARBA" id="ARBA00022989"/>
    </source>
</evidence>
<evidence type="ECO:0000256" key="5">
    <source>
        <dbReference type="SAM" id="MobiDB-lite"/>
    </source>
</evidence>
<dbReference type="AlphaFoldDB" id="A0AAV2AMP4"/>
<reference evidence="8 9" key="1">
    <citation type="submission" date="2024-04" db="EMBL/GenBank/DDBJ databases">
        <authorList>
            <person name="Rising A."/>
            <person name="Reimegard J."/>
            <person name="Sonavane S."/>
            <person name="Akerstrom W."/>
            <person name="Nylinder S."/>
            <person name="Hedman E."/>
            <person name="Kallberg Y."/>
        </authorList>
    </citation>
    <scope>NUCLEOTIDE SEQUENCE [LARGE SCALE GENOMIC DNA]</scope>
</reference>
<feature type="transmembrane region" description="Helical" evidence="6">
    <location>
        <begin position="409"/>
        <end position="435"/>
    </location>
</feature>